<protein>
    <submittedName>
        <fullName evidence="2 4">Uncharacterized protein</fullName>
    </submittedName>
</protein>
<evidence type="ECO:0000313" key="3">
    <source>
        <dbReference type="Proteomes" id="UP000504638"/>
    </source>
</evidence>
<dbReference type="EMBL" id="ML975160">
    <property type="protein sequence ID" value="KAF1811675.1"/>
    <property type="molecule type" value="Genomic_DNA"/>
</dbReference>
<feature type="region of interest" description="Disordered" evidence="1">
    <location>
        <begin position="133"/>
        <end position="157"/>
    </location>
</feature>
<feature type="region of interest" description="Disordered" evidence="1">
    <location>
        <begin position="34"/>
        <end position="78"/>
    </location>
</feature>
<dbReference type="GeneID" id="54422564"/>
<reference evidence="2 4" key="1">
    <citation type="submission" date="2020-01" db="EMBL/GenBank/DDBJ databases">
        <authorList>
            <consortium name="DOE Joint Genome Institute"/>
            <person name="Haridas S."/>
            <person name="Albert R."/>
            <person name="Binder M."/>
            <person name="Bloem J."/>
            <person name="Labutti K."/>
            <person name="Salamov A."/>
            <person name="Andreopoulos B."/>
            <person name="Baker S.E."/>
            <person name="Barry K."/>
            <person name="Bills G."/>
            <person name="Bluhm B.H."/>
            <person name="Cannon C."/>
            <person name="Castanera R."/>
            <person name="Culley D.E."/>
            <person name="Daum C."/>
            <person name="Ezra D."/>
            <person name="Gonzalez J.B."/>
            <person name="Henrissat B."/>
            <person name="Kuo A."/>
            <person name="Liang C."/>
            <person name="Lipzen A."/>
            <person name="Lutzoni F."/>
            <person name="Magnuson J."/>
            <person name="Mondo S."/>
            <person name="Nolan M."/>
            <person name="Ohm R."/>
            <person name="Pangilinan J."/>
            <person name="Park H.-J."/>
            <person name="Ramirez L."/>
            <person name="Alfaro M."/>
            <person name="Sun H."/>
            <person name="Tritt A."/>
            <person name="Yoshinaga Y."/>
            <person name="Zwiers L.-H."/>
            <person name="Turgeon B.G."/>
            <person name="Goodwin S.B."/>
            <person name="Spatafora J.W."/>
            <person name="Crous P.W."/>
            <person name="Grigoriev I.V."/>
        </authorList>
    </citation>
    <scope>NUCLEOTIDE SEQUENCE</scope>
    <source>
        <strain evidence="2 4">CBS 781.70</strain>
    </source>
</reference>
<keyword evidence="3" id="KW-1185">Reference proteome</keyword>
<evidence type="ECO:0000256" key="1">
    <source>
        <dbReference type="SAM" id="MobiDB-lite"/>
    </source>
</evidence>
<evidence type="ECO:0000313" key="2">
    <source>
        <dbReference type="EMBL" id="KAF1811675.1"/>
    </source>
</evidence>
<evidence type="ECO:0000313" key="4">
    <source>
        <dbReference type="RefSeq" id="XP_033533306.1"/>
    </source>
</evidence>
<reference evidence="4" key="2">
    <citation type="submission" date="2020-04" db="EMBL/GenBank/DDBJ databases">
        <authorList>
            <consortium name="NCBI Genome Project"/>
        </authorList>
    </citation>
    <scope>NUCLEOTIDE SEQUENCE</scope>
    <source>
        <strain evidence="4">CBS 781.70</strain>
    </source>
</reference>
<dbReference type="AlphaFoldDB" id="A0A6G1G0N7"/>
<dbReference type="Proteomes" id="UP000504638">
    <property type="component" value="Unplaced"/>
</dbReference>
<gene>
    <name evidence="2 4" type="ORF">P152DRAFT_48423</name>
</gene>
<reference evidence="4" key="3">
    <citation type="submission" date="2025-04" db="UniProtKB">
        <authorList>
            <consortium name="RefSeq"/>
        </authorList>
    </citation>
    <scope>IDENTIFICATION</scope>
    <source>
        <strain evidence="4">CBS 781.70</strain>
    </source>
</reference>
<sequence length="205" mass="22136">MSYRASSTLLTFLGDPINTGHSPSISSASHIPFVSTFQTPNGQPGHAQRPPETSLHHGRHPHASTPHPPSPAPTSIPLSTATRTRSLATWFPHSTSKFSSHTFAACPPTVISMPGTGMPSAWSRWSSCFSSGEMERGSVSGDGGGLEGGVSVEGEGGRRGRAIGVIAEEPNWDSRRRRRRERRVEEEVGVDGWDVEVGAWEWEWA</sequence>
<proteinExistence type="predicted"/>
<dbReference type="RefSeq" id="XP_033533306.1">
    <property type="nucleotide sequence ID" value="XM_033681994.1"/>
</dbReference>
<name>A0A6G1G0N7_9PEZI</name>
<accession>A0A6G1G0N7</accession>
<organism evidence="2">
    <name type="scientific">Eremomyces bilateralis CBS 781.70</name>
    <dbReference type="NCBI Taxonomy" id="1392243"/>
    <lineage>
        <taxon>Eukaryota</taxon>
        <taxon>Fungi</taxon>
        <taxon>Dikarya</taxon>
        <taxon>Ascomycota</taxon>
        <taxon>Pezizomycotina</taxon>
        <taxon>Dothideomycetes</taxon>
        <taxon>Dothideomycetes incertae sedis</taxon>
        <taxon>Eremomycetales</taxon>
        <taxon>Eremomycetaceae</taxon>
        <taxon>Eremomyces</taxon>
    </lineage>
</organism>